<organism evidence="1">
    <name type="scientific">Spodoptera exigua multiple nucleopolyhedrovirus</name>
    <dbReference type="NCBI Taxonomy" id="10454"/>
    <lineage>
        <taxon>Viruses</taxon>
        <taxon>Viruses incertae sedis</taxon>
        <taxon>Naldaviricetes</taxon>
        <taxon>Lefavirales</taxon>
        <taxon>Baculoviridae</taxon>
        <taxon>Alphabaculovirus</taxon>
    </lineage>
</organism>
<proteinExistence type="predicted"/>
<dbReference type="Pfam" id="PF10891">
    <property type="entry name" value="DUF2719"/>
    <property type="match status" value="1"/>
</dbReference>
<protein>
    <submittedName>
        <fullName evidence="1">Uncharacterized protein</fullName>
    </submittedName>
</protein>
<dbReference type="EMBL" id="MN481987">
    <property type="protein sequence ID" value="QKO28987.1"/>
    <property type="molecule type" value="Genomic_DNA"/>
</dbReference>
<reference evidence="1" key="1">
    <citation type="submission" date="2019-09" db="EMBL/GenBank/DDBJ databases">
        <authorList>
            <person name="Tao P."/>
            <person name="Yang T."/>
            <person name="Chen J."/>
            <person name="Lin C."/>
            <person name="Hu J."/>
            <person name="Zhu Y."/>
            <person name="Lv H."/>
            <person name="Tian M."/>
            <person name="Gao Q."/>
            <person name="Jia J."/>
        </authorList>
    </citation>
    <scope>NUCLEOTIDE SEQUENCE</scope>
    <source>
        <strain evidence="1">WV103</strain>
    </source>
</reference>
<evidence type="ECO:0000313" key="1">
    <source>
        <dbReference type="EMBL" id="QKO28987.1"/>
    </source>
</evidence>
<sequence length="110" mass="12666">MIKRKGTSHTSAEARPTMWWAKGTTSLSTTKENTSFEDSAHRRVDYHNQVVYCQKCKFVAPMSLSFENYIRLHKLYNQIINGTCTLLPEADSMSAVNLVKRQDKHEDKTL</sequence>
<dbReference type="InterPro" id="IPR020122">
    <property type="entry name" value="Alphabaculovirus_Y056"/>
</dbReference>
<accession>A0A6N0C7L4</accession>
<name>A0A6N0C7L4_9ABAC</name>